<protein>
    <submittedName>
        <fullName evidence="1">Uncharacterized protein</fullName>
    </submittedName>
</protein>
<gene>
    <name evidence="1" type="ORF">SAMN05444164_3517</name>
</gene>
<proteinExistence type="predicted"/>
<evidence type="ECO:0000313" key="2">
    <source>
        <dbReference type="Proteomes" id="UP000198992"/>
    </source>
</evidence>
<dbReference type="AlphaFoldDB" id="A0A1H4XFU0"/>
<reference evidence="1 2" key="1">
    <citation type="submission" date="2016-10" db="EMBL/GenBank/DDBJ databases">
        <authorList>
            <person name="de Groot N.N."/>
        </authorList>
    </citation>
    <scope>NUCLEOTIDE SEQUENCE [LARGE SCALE GENOMIC DNA]</scope>
    <source>
        <strain evidence="1 2">MT12</strain>
    </source>
</reference>
<dbReference type="Proteomes" id="UP000198992">
    <property type="component" value="Unassembled WGS sequence"/>
</dbReference>
<evidence type="ECO:0000313" key="1">
    <source>
        <dbReference type="EMBL" id="SED04572.1"/>
    </source>
</evidence>
<sequence>MQLLAAYIEGLPDVLKHAYAQAQKLWDSAGTRDMVNGSRLVIDVLEQSWIHLSAWFSPRHFGEKSAAEYFSGFIASRHSWNYALQEPEADGSRGREVRVMYVGETLLDIEEAVAETAVSLGEMYMDDFDKGSWERRWRLAKG</sequence>
<organism evidence="1 2">
    <name type="scientific">Bradyrhizobium erythrophlei</name>
    <dbReference type="NCBI Taxonomy" id="1437360"/>
    <lineage>
        <taxon>Bacteria</taxon>
        <taxon>Pseudomonadati</taxon>
        <taxon>Pseudomonadota</taxon>
        <taxon>Alphaproteobacteria</taxon>
        <taxon>Hyphomicrobiales</taxon>
        <taxon>Nitrobacteraceae</taxon>
        <taxon>Bradyrhizobium</taxon>
    </lineage>
</organism>
<name>A0A1H4XFU0_9BRAD</name>
<accession>A0A1H4XFU0</accession>
<dbReference type="EMBL" id="FNTH01000001">
    <property type="protein sequence ID" value="SED04572.1"/>
    <property type="molecule type" value="Genomic_DNA"/>
</dbReference>